<evidence type="ECO:0000256" key="2">
    <source>
        <dbReference type="PROSITE-ProRule" id="PRU00023"/>
    </source>
</evidence>
<protein>
    <recommendedName>
        <fullName evidence="6">SH3 domain-containing protein</fullName>
    </recommendedName>
</protein>
<dbReference type="AlphaFoldDB" id="A0A139ALX0"/>
<evidence type="ECO:0000256" key="1">
    <source>
        <dbReference type="ARBA" id="ARBA00022443"/>
    </source>
</evidence>
<dbReference type="InterPro" id="IPR001452">
    <property type="entry name" value="SH3_domain"/>
</dbReference>
<feature type="compositionally biased region" description="Basic and acidic residues" evidence="5">
    <location>
        <begin position="206"/>
        <end position="215"/>
    </location>
</feature>
<dbReference type="Gene3D" id="2.30.30.40">
    <property type="entry name" value="SH3 Domains"/>
    <property type="match status" value="1"/>
</dbReference>
<organism evidence="7 8">
    <name type="scientific">Gonapodya prolifera (strain JEL478)</name>
    <name type="common">Monoblepharis prolifera</name>
    <dbReference type="NCBI Taxonomy" id="1344416"/>
    <lineage>
        <taxon>Eukaryota</taxon>
        <taxon>Fungi</taxon>
        <taxon>Fungi incertae sedis</taxon>
        <taxon>Chytridiomycota</taxon>
        <taxon>Chytridiomycota incertae sedis</taxon>
        <taxon>Monoblepharidomycetes</taxon>
        <taxon>Monoblepharidales</taxon>
        <taxon>Gonapodyaceae</taxon>
        <taxon>Gonapodya</taxon>
    </lineage>
</organism>
<feature type="coiled-coil region" evidence="4">
    <location>
        <begin position="319"/>
        <end position="452"/>
    </location>
</feature>
<dbReference type="SMART" id="SM00326">
    <property type="entry name" value="SH3"/>
    <property type="match status" value="1"/>
</dbReference>
<dbReference type="STRING" id="1344416.A0A139ALX0"/>
<proteinExistence type="predicted"/>
<dbReference type="PROSITE" id="PS50002">
    <property type="entry name" value="SH3"/>
    <property type="match status" value="1"/>
</dbReference>
<evidence type="ECO:0000256" key="4">
    <source>
        <dbReference type="SAM" id="Coils"/>
    </source>
</evidence>
<evidence type="ECO:0000313" key="8">
    <source>
        <dbReference type="Proteomes" id="UP000070544"/>
    </source>
</evidence>
<dbReference type="InterPro" id="IPR036028">
    <property type="entry name" value="SH3-like_dom_sf"/>
</dbReference>
<feature type="domain" description="SH3" evidence="6">
    <location>
        <begin position="693"/>
        <end position="754"/>
    </location>
</feature>
<gene>
    <name evidence="7" type="ORF">M427DRAFT_54362</name>
</gene>
<feature type="repeat" description="ANK" evidence="2">
    <location>
        <begin position="65"/>
        <end position="97"/>
    </location>
</feature>
<dbReference type="EMBL" id="KQ965745">
    <property type="protein sequence ID" value="KXS17776.1"/>
    <property type="molecule type" value="Genomic_DNA"/>
</dbReference>
<dbReference type="SUPFAM" id="SSF50044">
    <property type="entry name" value="SH3-domain"/>
    <property type="match status" value="1"/>
</dbReference>
<dbReference type="Proteomes" id="UP000070544">
    <property type="component" value="Unassembled WGS sequence"/>
</dbReference>
<name>A0A139ALX0_GONPJ</name>
<reference evidence="7 8" key="1">
    <citation type="journal article" date="2015" name="Genome Biol. Evol.">
        <title>Phylogenomic analyses indicate that early fungi evolved digesting cell walls of algal ancestors of land plants.</title>
        <authorList>
            <person name="Chang Y."/>
            <person name="Wang S."/>
            <person name="Sekimoto S."/>
            <person name="Aerts A.L."/>
            <person name="Choi C."/>
            <person name="Clum A."/>
            <person name="LaButti K.M."/>
            <person name="Lindquist E.A."/>
            <person name="Yee Ngan C."/>
            <person name="Ohm R.A."/>
            <person name="Salamov A.A."/>
            <person name="Grigoriev I.V."/>
            <person name="Spatafora J.W."/>
            <person name="Berbee M.L."/>
        </authorList>
    </citation>
    <scope>NUCLEOTIDE SEQUENCE [LARGE SCALE GENOMIC DNA]</scope>
    <source>
        <strain evidence="7 8">JEL478</strain>
    </source>
</reference>
<evidence type="ECO:0000256" key="5">
    <source>
        <dbReference type="SAM" id="MobiDB-lite"/>
    </source>
</evidence>
<dbReference type="InterPro" id="IPR036770">
    <property type="entry name" value="Ankyrin_rpt-contain_sf"/>
</dbReference>
<dbReference type="Pfam" id="PF00023">
    <property type="entry name" value="Ank"/>
    <property type="match status" value="1"/>
</dbReference>
<dbReference type="InterPro" id="IPR002110">
    <property type="entry name" value="Ankyrin_rpt"/>
</dbReference>
<dbReference type="OrthoDB" id="5340910at2759"/>
<evidence type="ECO:0000256" key="3">
    <source>
        <dbReference type="PROSITE-ProRule" id="PRU00192"/>
    </source>
</evidence>
<evidence type="ECO:0000259" key="6">
    <source>
        <dbReference type="PROSITE" id="PS50002"/>
    </source>
</evidence>
<feature type="region of interest" description="Disordered" evidence="5">
    <location>
        <begin position="206"/>
        <end position="226"/>
    </location>
</feature>
<sequence length="778" mass="87298">MLAATLRQSSAWTGANALLIEAVERGDLNAAKDAIERGAQASTARKRVTCEVEMPDGNREAESCLGETVLCLAVRDGRADMVEALLVAGANPNTPISWKIANVVDWWTPENWDDGAGAWDDDNLTFSSTLEFALTRDRWPFNPPGADITVDNPVAEEQVCKWISVDPRTDIVALLLRHGSKVGDDEKKAAKALEGDGAEEMRRLVESHAPPEKHERSKRVVGPGGLSRMNTAPVAFSLGLFDNGRTDGARMAPVKEEQSALSRLEEKQRKEIADLKKKLRELQRTSAEREAEQKLLIKSQGTKIAELVEALGNGPEKRVEELEQKFAEMEADFSHREDDYQQTIAELERKIHDDLTDYDAHIADYEHKLEENKKMLEAQQRRHEQNQRAIASLEETVADLTASLHKREEDHARELAGIAEATARNRSETVELDELRRALREADDVLSLREAEHQRRVGELEWTLRGQSETFTRREEESQQRITELERALRDHSFMAHTKEQEQAVRIAELEHIIAGRPPTHEEREAELLSRIKELEDSIRFEVSAQRQRDHEHERTVATVLQRQIEAHQLSLGTLEHQLGEADRMIQHLRGTCTQLEGLVQDRDRKIQSLEGDVGVARIHVGELEHALATARSANGRPDKFFPPAAEPLWSSVLYPVANGLDAKESHLTSALGTAISAQRRARPKVVTSVSLPAKTMLRVVCPYSPQRKDEVLLSPGDEVICIFEHDDGWCVGTNKTTIQSGVFPRVCVTRMTSGLSDVSPTTILFPERRSSLGRIHK</sequence>
<keyword evidence="1 3" id="KW-0728">SH3 domain</keyword>
<evidence type="ECO:0000313" key="7">
    <source>
        <dbReference type="EMBL" id="KXS17776.1"/>
    </source>
</evidence>
<dbReference type="Gene3D" id="1.25.40.20">
    <property type="entry name" value="Ankyrin repeat-containing domain"/>
    <property type="match status" value="1"/>
</dbReference>
<accession>A0A139ALX0</accession>
<dbReference type="PROSITE" id="PS50088">
    <property type="entry name" value="ANK_REPEAT"/>
    <property type="match status" value="1"/>
</dbReference>
<dbReference type="SUPFAM" id="SSF48403">
    <property type="entry name" value="Ankyrin repeat"/>
    <property type="match status" value="1"/>
</dbReference>
<feature type="coiled-coil region" evidence="4">
    <location>
        <begin position="254"/>
        <end position="295"/>
    </location>
</feature>
<keyword evidence="8" id="KW-1185">Reference proteome</keyword>
<keyword evidence="4" id="KW-0175">Coiled coil</keyword>
<dbReference type="PROSITE" id="PS50297">
    <property type="entry name" value="ANK_REP_REGION"/>
    <property type="match status" value="1"/>
</dbReference>
<dbReference type="Pfam" id="PF14604">
    <property type="entry name" value="SH3_9"/>
    <property type="match status" value="1"/>
</dbReference>
<keyword evidence="2" id="KW-0040">ANK repeat</keyword>